<proteinExistence type="predicted"/>
<protein>
    <submittedName>
        <fullName evidence="2">Uncharacterized protein</fullName>
    </submittedName>
</protein>
<sequence>MPHHYAVELPEAPWSAPLPGHPRSEELARLWGNTLYDTATPGPLQIGGYASEEAVHLDPVAGAVHGAVRGAADGTWGGGGAVSDAVADWVLLADWAPGIRGREGVTVHWAIQRADLAAGRFDRTFTTVFWNP</sequence>
<evidence type="ECO:0000313" key="3">
    <source>
        <dbReference type="Proteomes" id="UP001595839"/>
    </source>
</evidence>
<reference evidence="3" key="1">
    <citation type="journal article" date="2019" name="Int. J. Syst. Evol. Microbiol.">
        <title>The Global Catalogue of Microorganisms (GCM) 10K type strain sequencing project: providing services to taxonomists for standard genome sequencing and annotation.</title>
        <authorList>
            <consortium name="The Broad Institute Genomics Platform"/>
            <consortium name="The Broad Institute Genome Sequencing Center for Infectious Disease"/>
            <person name="Wu L."/>
            <person name="Ma J."/>
        </authorList>
    </citation>
    <scope>NUCLEOTIDE SEQUENCE [LARGE SCALE GENOMIC DNA]</scope>
    <source>
        <strain evidence="3">CGMCC 4.7177</strain>
    </source>
</reference>
<dbReference type="RefSeq" id="WP_381163594.1">
    <property type="nucleotide sequence ID" value="NZ_JBHSFK010000011.1"/>
</dbReference>
<feature type="region of interest" description="Disordered" evidence="1">
    <location>
        <begin position="1"/>
        <end position="20"/>
    </location>
</feature>
<dbReference type="EMBL" id="JBHSFK010000011">
    <property type="protein sequence ID" value="MFC4501559.1"/>
    <property type="molecule type" value="Genomic_DNA"/>
</dbReference>
<evidence type="ECO:0000313" key="2">
    <source>
        <dbReference type="EMBL" id="MFC4501559.1"/>
    </source>
</evidence>
<organism evidence="2 3">
    <name type="scientific">Streptomyces vulcanius</name>
    <dbReference type="NCBI Taxonomy" id="1441876"/>
    <lineage>
        <taxon>Bacteria</taxon>
        <taxon>Bacillati</taxon>
        <taxon>Actinomycetota</taxon>
        <taxon>Actinomycetes</taxon>
        <taxon>Kitasatosporales</taxon>
        <taxon>Streptomycetaceae</taxon>
        <taxon>Streptomyces</taxon>
    </lineage>
</organism>
<evidence type="ECO:0000256" key="1">
    <source>
        <dbReference type="SAM" id="MobiDB-lite"/>
    </source>
</evidence>
<keyword evidence="3" id="KW-1185">Reference proteome</keyword>
<name>A0ABV9APJ2_9ACTN</name>
<dbReference type="Proteomes" id="UP001595839">
    <property type="component" value="Unassembled WGS sequence"/>
</dbReference>
<gene>
    <name evidence="2" type="ORF">ACFPIH_18815</name>
</gene>
<comment type="caution">
    <text evidence="2">The sequence shown here is derived from an EMBL/GenBank/DDBJ whole genome shotgun (WGS) entry which is preliminary data.</text>
</comment>
<accession>A0ABV9APJ2</accession>